<keyword evidence="3" id="KW-0328">Glycosyltransferase</keyword>
<evidence type="ECO:0000256" key="11">
    <source>
        <dbReference type="ARBA" id="ARBA00023136"/>
    </source>
</evidence>
<evidence type="ECO:0000313" key="15">
    <source>
        <dbReference type="EMBL" id="SKC94644.1"/>
    </source>
</evidence>
<proteinExistence type="predicted"/>
<sequence>MKLAFIILSHKNPAQLCRLLNRLQHPAIDCYIHLDAKCDINDWQEAMNMPQVYFIEKRVNVTWAGYGTIQAALNGIEFIAGSGNRYGFIHLISAQDYPLTDMNVYYDFFNAQAGQQFLDLLPAEELKKMMPKITSYHFEDLRLPGKYRITAWINKILPQRRHPLNLEVYGGSLWWSLTQECAEWCLHYIQDHPELERFYKYTWGGDEFIFQTVIMNGPFKNSVQNNYQRYIDWSEGHAHPKTFAMTDLFAILQSGKLLARKFDMDKTPELLDKIDAAANRR</sequence>
<organism evidence="15 16">
    <name type="scientific">Chitinophaga ginsengisegetis</name>
    <dbReference type="NCBI Taxonomy" id="393003"/>
    <lineage>
        <taxon>Bacteria</taxon>
        <taxon>Pseudomonadati</taxon>
        <taxon>Bacteroidota</taxon>
        <taxon>Chitinophagia</taxon>
        <taxon>Chitinophagales</taxon>
        <taxon>Chitinophagaceae</taxon>
        <taxon>Chitinophaga</taxon>
    </lineage>
</organism>
<evidence type="ECO:0000256" key="5">
    <source>
        <dbReference type="ARBA" id="ARBA00022692"/>
    </source>
</evidence>
<dbReference type="GO" id="GO:0015012">
    <property type="term" value="P:heparan sulfate proteoglycan biosynthetic process"/>
    <property type="evidence" value="ECO:0007669"/>
    <property type="project" value="TreeGrafter"/>
</dbReference>
<evidence type="ECO:0000256" key="6">
    <source>
        <dbReference type="ARBA" id="ARBA00022723"/>
    </source>
</evidence>
<dbReference type="PANTHER" id="PTHR46025:SF3">
    <property type="entry name" value="XYLOSYLTRANSFERASE OXT"/>
    <property type="match status" value="1"/>
</dbReference>
<evidence type="ECO:0000256" key="13">
    <source>
        <dbReference type="ARBA" id="ARBA00023180"/>
    </source>
</evidence>
<keyword evidence="4" id="KW-0808">Transferase</keyword>
<dbReference type="GO" id="GO:0016020">
    <property type="term" value="C:membrane"/>
    <property type="evidence" value="ECO:0007669"/>
    <property type="project" value="InterPro"/>
</dbReference>
<dbReference type="GO" id="GO:0046872">
    <property type="term" value="F:metal ion binding"/>
    <property type="evidence" value="ECO:0007669"/>
    <property type="project" value="UniProtKB-KW"/>
</dbReference>
<dbReference type="GO" id="GO:0030158">
    <property type="term" value="F:protein xylosyltransferase activity"/>
    <property type="evidence" value="ECO:0007669"/>
    <property type="project" value="InterPro"/>
</dbReference>
<dbReference type="InterPro" id="IPR003406">
    <property type="entry name" value="Glyco_trans_14"/>
</dbReference>
<dbReference type="STRING" id="393003.SAMN05660461_0043"/>
<dbReference type="PANTHER" id="PTHR46025">
    <property type="entry name" value="XYLOSYLTRANSFERASE OXT"/>
    <property type="match status" value="1"/>
</dbReference>
<evidence type="ECO:0000256" key="9">
    <source>
        <dbReference type="ARBA" id="ARBA00022989"/>
    </source>
</evidence>
<dbReference type="EMBL" id="FUZZ01000001">
    <property type="protein sequence ID" value="SKC94644.1"/>
    <property type="molecule type" value="Genomic_DNA"/>
</dbReference>
<evidence type="ECO:0000256" key="8">
    <source>
        <dbReference type="ARBA" id="ARBA00022968"/>
    </source>
</evidence>
<reference evidence="15 16" key="1">
    <citation type="submission" date="2017-02" db="EMBL/GenBank/DDBJ databases">
        <authorList>
            <person name="Peterson S.W."/>
        </authorList>
    </citation>
    <scope>NUCLEOTIDE SEQUENCE [LARGE SCALE GENOMIC DNA]</scope>
    <source>
        <strain evidence="15 16">DSM 18108</strain>
    </source>
</reference>
<dbReference type="GO" id="GO:0050650">
    <property type="term" value="P:chondroitin sulfate proteoglycan biosynthetic process"/>
    <property type="evidence" value="ECO:0007669"/>
    <property type="project" value="TreeGrafter"/>
</dbReference>
<name>A0A1T5N2R8_9BACT</name>
<keyword evidence="12" id="KW-1015">Disulfide bond</keyword>
<evidence type="ECO:0000256" key="7">
    <source>
        <dbReference type="ARBA" id="ARBA00022824"/>
    </source>
</evidence>
<dbReference type="Pfam" id="PF02485">
    <property type="entry name" value="Branch"/>
    <property type="match status" value="1"/>
</dbReference>
<dbReference type="InterPro" id="IPR043538">
    <property type="entry name" value="XYLT"/>
</dbReference>
<evidence type="ECO:0000256" key="4">
    <source>
        <dbReference type="ARBA" id="ARBA00022679"/>
    </source>
</evidence>
<dbReference type="Proteomes" id="UP000190166">
    <property type="component" value="Unassembled WGS sequence"/>
</dbReference>
<keyword evidence="16" id="KW-1185">Reference proteome</keyword>
<keyword evidence="13" id="KW-0325">Glycoprotein</keyword>
<evidence type="ECO:0000256" key="2">
    <source>
        <dbReference type="ARBA" id="ARBA00004648"/>
    </source>
</evidence>
<keyword evidence="7" id="KW-0256">Endoplasmic reticulum</keyword>
<dbReference type="AlphaFoldDB" id="A0A1T5N2R8"/>
<evidence type="ECO:0000256" key="14">
    <source>
        <dbReference type="ARBA" id="ARBA00042865"/>
    </source>
</evidence>
<keyword evidence="10" id="KW-0333">Golgi apparatus</keyword>
<accession>A0A1T5N2R8</accession>
<keyword evidence="8" id="KW-0735">Signal-anchor</keyword>
<evidence type="ECO:0000256" key="3">
    <source>
        <dbReference type="ARBA" id="ARBA00022676"/>
    </source>
</evidence>
<evidence type="ECO:0000256" key="12">
    <source>
        <dbReference type="ARBA" id="ARBA00023157"/>
    </source>
</evidence>
<gene>
    <name evidence="15" type="ORF">SAMN05660461_0043</name>
</gene>
<evidence type="ECO:0000256" key="10">
    <source>
        <dbReference type="ARBA" id="ARBA00023034"/>
    </source>
</evidence>
<keyword evidence="9" id="KW-1133">Transmembrane helix</keyword>
<dbReference type="RefSeq" id="WP_079467412.1">
    <property type="nucleotide sequence ID" value="NZ_FUZZ01000001.1"/>
</dbReference>
<keyword evidence="6" id="KW-0479">Metal-binding</keyword>
<evidence type="ECO:0000256" key="1">
    <source>
        <dbReference type="ARBA" id="ARBA00004323"/>
    </source>
</evidence>
<comment type="subcellular location">
    <subcellularLocation>
        <location evidence="2">Endoplasmic reticulum membrane</location>
        <topology evidence="2">Single-pass type II membrane protein</topology>
    </subcellularLocation>
    <subcellularLocation>
        <location evidence="1">Golgi apparatus membrane</location>
        <topology evidence="1">Single-pass type II membrane protein</topology>
    </subcellularLocation>
</comment>
<keyword evidence="5" id="KW-0812">Transmembrane</keyword>
<evidence type="ECO:0000313" key="16">
    <source>
        <dbReference type="Proteomes" id="UP000190166"/>
    </source>
</evidence>
<protein>
    <recommendedName>
        <fullName evidence="14">Peptide O-xylosyltransferase</fullName>
    </recommendedName>
</protein>
<keyword evidence="11" id="KW-0472">Membrane</keyword>